<reference evidence="2 3" key="1">
    <citation type="submission" date="2019-05" db="EMBL/GenBank/DDBJ databases">
        <title>We sequenced the genome of Paenibacillus hemerocallicola KCTC 33185 for further insight into its adaptation and study the phylogeny of Paenibacillus.</title>
        <authorList>
            <person name="Narsing Rao M.P."/>
        </authorList>
    </citation>
    <scope>NUCLEOTIDE SEQUENCE [LARGE SCALE GENOMIC DNA]</scope>
    <source>
        <strain evidence="2 3">KCTC 33185</strain>
    </source>
</reference>
<feature type="compositionally biased region" description="Gly residues" evidence="1">
    <location>
        <begin position="267"/>
        <end position="277"/>
    </location>
</feature>
<comment type="caution">
    <text evidence="2">The sequence shown here is derived from an EMBL/GenBank/DDBJ whole genome shotgun (WGS) entry which is preliminary data.</text>
</comment>
<evidence type="ECO:0000313" key="3">
    <source>
        <dbReference type="Proteomes" id="UP000307943"/>
    </source>
</evidence>
<feature type="region of interest" description="Disordered" evidence="1">
    <location>
        <begin position="235"/>
        <end position="277"/>
    </location>
</feature>
<dbReference type="RefSeq" id="WP_139601468.1">
    <property type="nucleotide sequence ID" value="NZ_VDCQ01000007.1"/>
</dbReference>
<dbReference type="OrthoDB" id="9990441at2"/>
<name>A0A5C4TD31_9BACL</name>
<feature type="compositionally biased region" description="Basic and acidic residues" evidence="1">
    <location>
        <begin position="235"/>
        <end position="251"/>
    </location>
</feature>
<dbReference type="AlphaFoldDB" id="A0A5C4TD31"/>
<proteinExistence type="predicted"/>
<gene>
    <name evidence="2" type="ORF">FE784_07215</name>
</gene>
<protein>
    <submittedName>
        <fullName evidence="2">Uncharacterized protein</fullName>
    </submittedName>
</protein>
<organism evidence="2 3">
    <name type="scientific">Paenibacillus hemerocallicola</name>
    <dbReference type="NCBI Taxonomy" id="1172614"/>
    <lineage>
        <taxon>Bacteria</taxon>
        <taxon>Bacillati</taxon>
        <taxon>Bacillota</taxon>
        <taxon>Bacilli</taxon>
        <taxon>Bacillales</taxon>
        <taxon>Paenibacillaceae</taxon>
        <taxon>Paenibacillus</taxon>
    </lineage>
</organism>
<evidence type="ECO:0000313" key="2">
    <source>
        <dbReference type="EMBL" id="TNJ66983.1"/>
    </source>
</evidence>
<dbReference type="EMBL" id="VDCQ01000007">
    <property type="protein sequence ID" value="TNJ66983.1"/>
    <property type="molecule type" value="Genomic_DNA"/>
</dbReference>
<evidence type="ECO:0000256" key="1">
    <source>
        <dbReference type="SAM" id="MobiDB-lite"/>
    </source>
</evidence>
<sequence length="277" mass="29576">MISLAGGANAAPNETGAALEREKDFTLEVHSLREGHRSKLYIAVEPANDRVTAPSVLKKVQVKLFGKDGQLQTVTNYNDVPAPGGKAFIELGDIPLPTGVHVQVLVQTAQSVSTGVLEGETAVTEFAVKPDETAVSDFQGYGNQFNMHLYTALNDPARGFTGNEPPKEAANVEAKVKALKPGLSRIFLSPVNFDPGNENRMGSFIKTVELAQQAGAIVNVTWWFIERAPGDDPVKQKVLKADREEKGDGHDAANGQTESDSHYDGSAAGGHDTGSRL</sequence>
<keyword evidence="3" id="KW-1185">Reference proteome</keyword>
<dbReference type="Proteomes" id="UP000307943">
    <property type="component" value="Unassembled WGS sequence"/>
</dbReference>
<accession>A0A5C4TD31</accession>